<dbReference type="PANTHER" id="PTHR12872:SF3">
    <property type="entry name" value="ALPHA-N-ACETYLGLUCOSAMINIDASE"/>
    <property type="match status" value="1"/>
</dbReference>
<protein>
    <recommendedName>
        <fullName evidence="5">Alpha-N-acetylglucosaminidase</fullName>
    </recommendedName>
</protein>
<gene>
    <name evidence="3" type="ORF">LUZ61_001944</name>
</gene>
<proteinExistence type="predicted"/>
<dbReference type="EMBL" id="JAMRDG010000001">
    <property type="protein sequence ID" value="KAJ3698239.1"/>
    <property type="molecule type" value="Genomic_DNA"/>
</dbReference>
<feature type="domain" description="Alpha-N-acetylglucosaminidase C-terminal" evidence="2">
    <location>
        <begin position="68"/>
        <end position="369"/>
    </location>
</feature>
<comment type="caution">
    <text evidence="3">The sequence shown here is derived from an EMBL/GenBank/DDBJ whole genome shotgun (WGS) entry which is preliminary data.</text>
</comment>
<dbReference type="InterPro" id="IPR024732">
    <property type="entry name" value="NAGLU_C"/>
</dbReference>
<dbReference type="InterPro" id="IPR007781">
    <property type="entry name" value="NAGLU"/>
</dbReference>
<keyword evidence="4" id="KW-1185">Reference proteome</keyword>
<dbReference type="AlphaFoldDB" id="A0AAD5ZHZ3"/>
<dbReference type="PANTHER" id="PTHR12872">
    <property type="entry name" value="ALPHA-N-ACETYLGLUCOSAMINIDASE"/>
    <property type="match status" value="1"/>
</dbReference>
<evidence type="ECO:0000259" key="2">
    <source>
        <dbReference type="Pfam" id="PF12972"/>
    </source>
</evidence>
<dbReference type="Gene3D" id="1.20.120.670">
    <property type="entry name" value="N-acetyl-b-d-glucoasminidase"/>
    <property type="match status" value="1"/>
</dbReference>
<dbReference type="Pfam" id="PF12972">
    <property type="entry name" value="NAGLU_C"/>
    <property type="match status" value="1"/>
</dbReference>
<evidence type="ECO:0008006" key="5">
    <source>
        <dbReference type="Google" id="ProtNLM"/>
    </source>
</evidence>
<sequence>MLHNFAANNEMYGVLDAIAIGPIKARSSYNSTMIGVGMCMEGIEQNPIVYDLMSEMAFRHDPVDVEEWLLLYSTRRYGKQIKGLKDAWKILLRTLYNCTDGAYNKNRDVIVAFPDVEPSVILNEEAKLHETSPTNNFLVRKLPEGNLQDDNSDVAYEKPHLWYSTADVIHALRIFLENGGEVSDIPTFRYDLVDLTRQALAKYTNEVFQKALEGYRSNDLTKVNFHSRHFLDLVEDLDTLLTSHDGFLLGPWLESAKNLATDSDQKEQFEWNARTQITMWYDNLETEASLLRDYGNKYWSGLLRDYYGPRAKIYFECLSSSMQTGKPFSLQDWRRDWISLTNSWQKSREVYPVQASGDTYSISQWIFDKYLSRTGSYLQYDHSVSSF</sequence>
<evidence type="ECO:0000259" key="1">
    <source>
        <dbReference type="Pfam" id="PF05089"/>
    </source>
</evidence>
<organism evidence="3 4">
    <name type="scientific">Rhynchospora tenuis</name>
    <dbReference type="NCBI Taxonomy" id="198213"/>
    <lineage>
        <taxon>Eukaryota</taxon>
        <taxon>Viridiplantae</taxon>
        <taxon>Streptophyta</taxon>
        <taxon>Embryophyta</taxon>
        <taxon>Tracheophyta</taxon>
        <taxon>Spermatophyta</taxon>
        <taxon>Magnoliopsida</taxon>
        <taxon>Liliopsida</taxon>
        <taxon>Poales</taxon>
        <taxon>Cyperaceae</taxon>
        <taxon>Cyperoideae</taxon>
        <taxon>Rhynchosporeae</taxon>
        <taxon>Rhynchospora</taxon>
    </lineage>
</organism>
<dbReference type="InterPro" id="IPR024733">
    <property type="entry name" value="NAGLU_tim-barrel"/>
</dbReference>
<evidence type="ECO:0000313" key="3">
    <source>
        <dbReference type="EMBL" id="KAJ3698239.1"/>
    </source>
</evidence>
<reference evidence="3 4" key="1">
    <citation type="journal article" date="2022" name="Cell">
        <title>Repeat-based holocentromeres influence genome architecture and karyotype evolution.</title>
        <authorList>
            <person name="Hofstatter P.G."/>
            <person name="Thangavel G."/>
            <person name="Lux T."/>
            <person name="Neumann P."/>
            <person name="Vondrak T."/>
            <person name="Novak P."/>
            <person name="Zhang M."/>
            <person name="Costa L."/>
            <person name="Castellani M."/>
            <person name="Scott A."/>
            <person name="Toegelov H."/>
            <person name="Fuchs J."/>
            <person name="Mata-Sucre Y."/>
            <person name="Dias Y."/>
            <person name="Vanzela A.L.L."/>
            <person name="Huettel B."/>
            <person name="Almeida C.C.S."/>
            <person name="Simkova H."/>
            <person name="Souza G."/>
            <person name="Pedrosa-Harand A."/>
            <person name="Macas J."/>
            <person name="Mayer K.F.X."/>
            <person name="Houben A."/>
            <person name="Marques A."/>
        </authorList>
    </citation>
    <scope>NUCLEOTIDE SEQUENCE [LARGE SCALE GENOMIC DNA]</scope>
    <source>
        <strain evidence="3">RhyTen1mFocal</strain>
    </source>
</reference>
<name>A0AAD5ZHZ3_9POAL</name>
<feature type="domain" description="Alpha-N-acetylglucosaminidase tim-barrel" evidence="1">
    <location>
        <begin position="1"/>
        <end position="59"/>
    </location>
</feature>
<dbReference type="Proteomes" id="UP001210211">
    <property type="component" value="Unassembled WGS sequence"/>
</dbReference>
<evidence type="ECO:0000313" key="4">
    <source>
        <dbReference type="Proteomes" id="UP001210211"/>
    </source>
</evidence>
<accession>A0AAD5ZHZ3</accession>
<dbReference type="Pfam" id="PF05089">
    <property type="entry name" value="NAGLU"/>
    <property type="match status" value="1"/>
</dbReference>
<dbReference type="Gene3D" id="3.20.20.80">
    <property type="entry name" value="Glycosidases"/>
    <property type="match status" value="1"/>
</dbReference>